<dbReference type="EMBL" id="CP157484">
    <property type="protein sequence ID" value="XBO39407.1"/>
    <property type="molecule type" value="Genomic_DNA"/>
</dbReference>
<feature type="transmembrane region" description="Helical" evidence="4">
    <location>
        <begin position="6"/>
        <end position="25"/>
    </location>
</feature>
<dbReference type="Gene3D" id="1.10.287.470">
    <property type="entry name" value="Helix hairpin bin"/>
    <property type="match status" value="2"/>
</dbReference>
<evidence type="ECO:0000256" key="3">
    <source>
        <dbReference type="SAM" id="Coils"/>
    </source>
</evidence>
<comment type="subcellular location">
    <subcellularLocation>
        <location evidence="1">Cell envelope</location>
    </subcellularLocation>
</comment>
<feature type="coiled-coil region" evidence="3">
    <location>
        <begin position="147"/>
        <end position="174"/>
    </location>
</feature>
<evidence type="ECO:0000256" key="2">
    <source>
        <dbReference type="ARBA" id="ARBA00023054"/>
    </source>
</evidence>
<dbReference type="GO" id="GO:0030313">
    <property type="term" value="C:cell envelope"/>
    <property type="evidence" value="ECO:0007669"/>
    <property type="project" value="UniProtKB-SubCell"/>
</dbReference>
<keyword evidence="4" id="KW-0472">Membrane</keyword>
<keyword evidence="2 3" id="KW-0175">Coiled coil</keyword>
<keyword evidence="4" id="KW-1133">Transmembrane helix</keyword>
<evidence type="ECO:0000256" key="1">
    <source>
        <dbReference type="ARBA" id="ARBA00004196"/>
    </source>
</evidence>
<evidence type="ECO:0000256" key="4">
    <source>
        <dbReference type="SAM" id="Phobius"/>
    </source>
</evidence>
<dbReference type="Gene3D" id="2.40.50.100">
    <property type="match status" value="1"/>
</dbReference>
<evidence type="ECO:0000313" key="5">
    <source>
        <dbReference type="EMBL" id="XBO39407.1"/>
    </source>
</evidence>
<dbReference type="PANTHER" id="PTHR32347">
    <property type="entry name" value="EFFLUX SYSTEM COMPONENT YKNX-RELATED"/>
    <property type="match status" value="1"/>
</dbReference>
<protein>
    <submittedName>
        <fullName evidence="5">HlyD family efflux transporter periplasmic adaptor subunit</fullName>
    </submittedName>
</protein>
<dbReference type="PANTHER" id="PTHR32347:SF23">
    <property type="entry name" value="BLL5650 PROTEIN"/>
    <property type="match status" value="1"/>
</dbReference>
<dbReference type="AlphaFoldDB" id="A0AAU7JG69"/>
<dbReference type="SUPFAM" id="SSF111369">
    <property type="entry name" value="HlyD-like secretion proteins"/>
    <property type="match status" value="3"/>
</dbReference>
<name>A0AAU7JG69_9HYPH</name>
<proteinExistence type="predicted"/>
<accession>A0AAU7JG69</accession>
<reference evidence="5" key="1">
    <citation type="submission" date="2024-05" db="EMBL/GenBank/DDBJ databases">
        <authorList>
            <person name="Kim S."/>
            <person name="Heo J."/>
            <person name="Choi H."/>
            <person name="Choi Y."/>
            <person name="Kwon S.-W."/>
            <person name="Kim Y."/>
        </authorList>
    </citation>
    <scope>NUCLEOTIDE SEQUENCE</scope>
    <source>
        <strain evidence="5">KACC 23698</strain>
    </source>
</reference>
<organism evidence="5">
    <name type="scientific">Alsobacter sp. KACC 23698</name>
    <dbReference type="NCBI Taxonomy" id="3149229"/>
    <lineage>
        <taxon>Bacteria</taxon>
        <taxon>Pseudomonadati</taxon>
        <taxon>Pseudomonadota</taxon>
        <taxon>Alphaproteobacteria</taxon>
        <taxon>Hyphomicrobiales</taxon>
        <taxon>Alsobacteraceae</taxon>
        <taxon>Alsobacter</taxon>
    </lineage>
</organism>
<dbReference type="Gene3D" id="2.40.30.170">
    <property type="match status" value="1"/>
</dbReference>
<sequence>MKPVRIALAVIVLAGLAGAAFWYVLRDRDPESGWQGYVEGNLVYMAAEDGGRIETLTVEAGDAVQEGQFLFGLESSSQAAQKSEAQARLTQAQAMLDNLKAALQRPEQIAVLRAQEERAKATLDLSKSEFERQQQLFARGISAKARLDQAESTFERDKAALQEAQRQIQAAQISGRTSEIDAAEAAVRASGAMLEQADSRLAKRRVFAPAAARVQDVFFRAGEVVNAGQPVLSLLPPANLRVRFYVPETALSTLMLGQEVAVSCDSCPEGMRGVVAFISREAEFTPPVIFSEQERGKLVFRAEARFPGRELKLPLGLPVTVESAGAAP</sequence>
<dbReference type="RefSeq" id="WP_406856250.1">
    <property type="nucleotide sequence ID" value="NZ_CP157484.1"/>
</dbReference>
<keyword evidence="4" id="KW-0812">Transmembrane</keyword>
<gene>
    <name evidence="5" type="ORF">ABEG18_01060</name>
</gene>
<dbReference type="InterPro" id="IPR050465">
    <property type="entry name" value="UPF0194_transport"/>
</dbReference>